<dbReference type="Pfam" id="PF00561">
    <property type="entry name" value="Abhydrolase_1"/>
    <property type="match status" value="1"/>
</dbReference>
<evidence type="ECO:0000313" key="5">
    <source>
        <dbReference type="RefSeq" id="XP_033584465.1"/>
    </source>
</evidence>
<feature type="transmembrane region" description="Helical" evidence="1">
    <location>
        <begin position="12"/>
        <end position="33"/>
    </location>
</feature>
<reference evidence="5" key="3">
    <citation type="submission" date="2025-04" db="UniProtKB">
        <authorList>
            <consortium name="RefSeq"/>
        </authorList>
    </citation>
    <scope>IDENTIFICATION</scope>
    <source>
        <strain evidence="5">CBS 304.34</strain>
    </source>
</reference>
<proteinExistence type="predicted"/>
<keyword evidence="4" id="KW-1185">Reference proteome</keyword>
<feature type="domain" description="AB hydrolase-1" evidence="2">
    <location>
        <begin position="123"/>
        <end position="284"/>
    </location>
</feature>
<dbReference type="OrthoDB" id="446723at2759"/>
<dbReference type="PANTHER" id="PTHR12277">
    <property type="entry name" value="ALPHA/BETA HYDROLASE DOMAIN-CONTAINING PROTEIN"/>
    <property type="match status" value="1"/>
</dbReference>
<dbReference type="Gene3D" id="3.40.50.1820">
    <property type="entry name" value="alpha/beta hydrolase"/>
    <property type="match status" value="1"/>
</dbReference>
<sequence length="391" mass="43464">MDATGAYHRITVCLSAVSGIWILGMLLCSVPWFQRQMLYLHWVKIWWGFKLDRPETFGFLKSQVAPFRIATSDGERLYAWLIAPLGIYAKHIESFQKEKVGPFVDVKERLAFKLLAQDPEARLVIYFHGNTATIGQGRRTEEYRVLSSGASDKIFILTFDYRGFGHSTGTPTEAGCINDAIAVLEWALNEAHIPADRIVLLGHSLGTAVASAAAQYAINLDPPAQIAGVVTCAGFSDAKNAFLSYSVGGVLPVFAPLKFMPWLSAWLGRRVKDTWKSADRLAELVQKSKKIRVTMVHATGDIVMPFYQSNELFYRVVEAVSGHKMTREEIDKLKESIDLGDGGVVDSWTDGERIIRKEIVYHGGHDSIMKWTPVALAVVRSFDLPQASALV</sequence>
<accession>A0A6A6Z8Q5</accession>
<keyword evidence="1" id="KW-0812">Transmembrane</keyword>
<evidence type="ECO:0000313" key="4">
    <source>
        <dbReference type="Proteomes" id="UP000504636"/>
    </source>
</evidence>
<evidence type="ECO:0000313" key="3">
    <source>
        <dbReference type="EMBL" id="KAF2817501.1"/>
    </source>
</evidence>
<keyword evidence="1" id="KW-1133">Transmembrane helix</keyword>
<protein>
    <submittedName>
        <fullName evidence="3 5">Alpha/beta-hydrolase</fullName>
    </submittedName>
</protein>
<evidence type="ECO:0000256" key="1">
    <source>
        <dbReference type="SAM" id="Phobius"/>
    </source>
</evidence>
<dbReference type="SUPFAM" id="SSF53474">
    <property type="entry name" value="alpha/beta-Hydrolases"/>
    <property type="match status" value="1"/>
</dbReference>
<keyword evidence="3" id="KW-0378">Hydrolase</keyword>
<evidence type="ECO:0000259" key="2">
    <source>
        <dbReference type="Pfam" id="PF00561"/>
    </source>
</evidence>
<dbReference type="PANTHER" id="PTHR12277:SF81">
    <property type="entry name" value="PROTEIN ABHD13"/>
    <property type="match status" value="1"/>
</dbReference>
<organism evidence="3">
    <name type="scientific">Mytilinidion resinicola</name>
    <dbReference type="NCBI Taxonomy" id="574789"/>
    <lineage>
        <taxon>Eukaryota</taxon>
        <taxon>Fungi</taxon>
        <taxon>Dikarya</taxon>
        <taxon>Ascomycota</taxon>
        <taxon>Pezizomycotina</taxon>
        <taxon>Dothideomycetes</taxon>
        <taxon>Pleosporomycetidae</taxon>
        <taxon>Mytilinidiales</taxon>
        <taxon>Mytilinidiaceae</taxon>
        <taxon>Mytilinidion</taxon>
    </lineage>
</organism>
<dbReference type="RefSeq" id="XP_033584465.1">
    <property type="nucleotide sequence ID" value="XM_033724742.1"/>
</dbReference>
<dbReference type="GeneID" id="54465635"/>
<reference evidence="5" key="2">
    <citation type="submission" date="2020-04" db="EMBL/GenBank/DDBJ databases">
        <authorList>
            <consortium name="NCBI Genome Project"/>
        </authorList>
    </citation>
    <scope>NUCLEOTIDE SEQUENCE</scope>
    <source>
        <strain evidence="5">CBS 304.34</strain>
    </source>
</reference>
<dbReference type="InterPro" id="IPR000073">
    <property type="entry name" value="AB_hydrolase_1"/>
</dbReference>
<gene>
    <name evidence="3 5" type="ORF">BDZ99DRAFT_513743</name>
</gene>
<keyword evidence="1" id="KW-0472">Membrane</keyword>
<dbReference type="AlphaFoldDB" id="A0A6A6Z8Q5"/>
<dbReference type="EMBL" id="MU003692">
    <property type="protein sequence ID" value="KAF2817501.1"/>
    <property type="molecule type" value="Genomic_DNA"/>
</dbReference>
<reference evidence="3 5" key="1">
    <citation type="journal article" date="2020" name="Stud. Mycol.">
        <title>101 Dothideomycetes genomes: a test case for predicting lifestyles and emergence of pathogens.</title>
        <authorList>
            <person name="Haridas S."/>
            <person name="Albert R."/>
            <person name="Binder M."/>
            <person name="Bloem J."/>
            <person name="Labutti K."/>
            <person name="Salamov A."/>
            <person name="Andreopoulos B."/>
            <person name="Baker S."/>
            <person name="Barry K."/>
            <person name="Bills G."/>
            <person name="Bluhm B."/>
            <person name="Cannon C."/>
            <person name="Castanera R."/>
            <person name="Culley D."/>
            <person name="Daum C."/>
            <person name="Ezra D."/>
            <person name="Gonzalez J."/>
            <person name="Henrissat B."/>
            <person name="Kuo A."/>
            <person name="Liang C."/>
            <person name="Lipzen A."/>
            <person name="Lutzoni F."/>
            <person name="Magnuson J."/>
            <person name="Mondo S."/>
            <person name="Nolan M."/>
            <person name="Ohm R."/>
            <person name="Pangilinan J."/>
            <person name="Park H.-J."/>
            <person name="Ramirez L."/>
            <person name="Alfaro M."/>
            <person name="Sun H."/>
            <person name="Tritt A."/>
            <person name="Yoshinaga Y."/>
            <person name="Zwiers L.-H."/>
            <person name="Turgeon B."/>
            <person name="Goodwin S."/>
            <person name="Spatafora J."/>
            <person name="Crous P."/>
            <person name="Grigoriev I."/>
        </authorList>
    </citation>
    <scope>NUCLEOTIDE SEQUENCE</scope>
    <source>
        <strain evidence="3 5">CBS 304.34</strain>
    </source>
</reference>
<dbReference type="InterPro" id="IPR029058">
    <property type="entry name" value="AB_hydrolase_fold"/>
</dbReference>
<dbReference type="GO" id="GO:0016787">
    <property type="term" value="F:hydrolase activity"/>
    <property type="evidence" value="ECO:0007669"/>
    <property type="project" value="UniProtKB-KW"/>
</dbReference>
<name>A0A6A6Z8Q5_9PEZI</name>
<dbReference type="Proteomes" id="UP000504636">
    <property type="component" value="Unplaced"/>
</dbReference>